<evidence type="ECO:0000313" key="5">
    <source>
        <dbReference type="Proteomes" id="UP000694560"/>
    </source>
</evidence>
<dbReference type="OrthoDB" id="9096520at2759"/>
<evidence type="ECO:0000313" key="4">
    <source>
        <dbReference type="Ensembl" id="ENSMCSP00000020626.1"/>
    </source>
</evidence>
<dbReference type="Pfam" id="PF00229">
    <property type="entry name" value="TNF"/>
    <property type="match status" value="1"/>
</dbReference>
<reference evidence="4" key="2">
    <citation type="submission" date="2025-09" db="UniProtKB">
        <authorList>
            <consortium name="Ensembl"/>
        </authorList>
    </citation>
    <scope>IDENTIFICATION</scope>
</reference>
<dbReference type="AlphaFoldDB" id="A0A8C5UKH6"/>
<dbReference type="GO" id="GO:0005164">
    <property type="term" value="F:tumor necrosis factor receptor binding"/>
    <property type="evidence" value="ECO:0007669"/>
    <property type="project" value="InterPro"/>
</dbReference>
<dbReference type="Proteomes" id="UP000694560">
    <property type="component" value="Unplaced"/>
</dbReference>
<dbReference type="PROSITE" id="PS50049">
    <property type="entry name" value="THD_2"/>
    <property type="match status" value="1"/>
</dbReference>
<comment type="similarity">
    <text evidence="1">Belongs to the tumor necrosis factor family.</text>
</comment>
<dbReference type="GO" id="GO:0006955">
    <property type="term" value="P:immune response"/>
    <property type="evidence" value="ECO:0007669"/>
    <property type="project" value="InterPro"/>
</dbReference>
<keyword evidence="2" id="KW-0472">Membrane</keyword>
<dbReference type="Gene3D" id="2.60.120.40">
    <property type="match status" value="1"/>
</dbReference>
<sequence length="159" mass="18633">MEAPTLLENGNDSQKRKSTCLQLAFYVPIFVLMIIISVVASILFCLLLHKQVRTNWDWKLDHCNGIVRDQEQYLVIEQSGKYFIYAQLFRKDKMKEPFSLMVYKDPKIPLNNILGHENGTANFARPFFLEKGDKLYCKQNGDLDKNLLETQTYWGLFKM</sequence>
<evidence type="ECO:0000256" key="1">
    <source>
        <dbReference type="ARBA" id="ARBA00008670"/>
    </source>
</evidence>
<keyword evidence="5" id="KW-1185">Reference proteome</keyword>
<evidence type="ECO:0000256" key="2">
    <source>
        <dbReference type="SAM" id="Phobius"/>
    </source>
</evidence>
<dbReference type="GO" id="GO:0016020">
    <property type="term" value="C:membrane"/>
    <property type="evidence" value="ECO:0007669"/>
    <property type="project" value="InterPro"/>
</dbReference>
<dbReference type="Ensembl" id="ENSMCST00000021151.1">
    <property type="protein sequence ID" value="ENSMCSP00000020626.1"/>
    <property type="gene ID" value="ENSMCSG00000014478.1"/>
</dbReference>
<accession>A0A8C5UKH6</accession>
<proteinExistence type="inferred from homology"/>
<evidence type="ECO:0000259" key="3">
    <source>
        <dbReference type="PROSITE" id="PS50049"/>
    </source>
</evidence>
<dbReference type="InterPro" id="IPR006052">
    <property type="entry name" value="TNF_dom"/>
</dbReference>
<feature type="transmembrane region" description="Helical" evidence="2">
    <location>
        <begin position="23"/>
        <end position="48"/>
    </location>
</feature>
<dbReference type="SUPFAM" id="SSF49842">
    <property type="entry name" value="TNF-like"/>
    <property type="match status" value="1"/>
</dbReference>
<keyword evidence="2" id="KW-1133">Transmembrane helix</keyword>
<reference evidence="4" key="1">
    <citation type="submission" date="2025-08" db="UniProtKB">
        <authorList>
            <consortium name="Ensembl"/>
        </authorList>
    </citation>
    <scope>IDENTIFICATION</scope>
</reference>
<organism evidence="4 5">
    <name type="scientific">Malurus cyaneus samueli</name>
    <dbReference type="NCBI Taxonomy" id="2593467"/>
    <lineage>
        <taxon>Eukaryota</taxon>
        <taxon>Metazoa</taxon>
        <taxon>Chordata</taxon>
        <taxon>Craniata</taxon>
        <taxon>Vertebrata</taxon>
        <taxon>Euteleostomi</taxon>
        <taxon>Archelosauria</taxon>
        <taxon>Archosauria</taxon>
        <taxon>Dinosauria</taxon>
        <taxon>Saurischia</taxon>
        <taxon>Theropoda</taxon>
        <taxon>Coelurosauria</taxon>
        <taxon>Aves</taxon>
        <taxon>Neognathae</taxon>
        <taxon>Neoaves</taxon>
        <taxon>Telluraves</taxon>
        <taxon>Australaves</taxon>
        <taxon>Passeriformes</taxon>
        <taxon>Meliphagoidea</taxon>
        <taxon>Maluridae</taxon>
        <taxon>Malurus</taxon>
    </lineage>
</organism>
<dbReference type="InterPro" id="IPR008983">
    <property type="entry name" value="Tumour_necrosis_fac-like_dom"/>
</dbReference>
<name>A0A8C5UKH6_9PASS</name>
<protein>
    <recommendedName>
        <fullName evidence="3">THD domain-containing protein</fullName>
    </recommendedName>
</protein>
<feature type="domain" description="THD" evidence="3">
    <location>
        <begin position="28"/>
        <end position="159"/>
    </location>
</feature>
<keyword evidence="2" id="KW-0812">Transmembrane</keyword>